<evidence type="ECO:0000313" key="3">
    <source>
        <dbReference type="Proteomes" id="UP001470230"/>
    </source>
</evidence>
<evidence type="ECO:0000259" key="1">
    <source>
        <dbReference type="PROSITE" id="PS50127"/>
    </source>
</evidence>
<dbReference type="InterPro" id="IPR016135">
    <property type="entry name" value="UBQ-conjugating_enzyme/RWD"/>
</dbReference>
<comment type="caution">
    <text evidence="2">The sequence shown here is derived from an EMBL/GenBank/DDBJ whole genome shotgun (WGS) entry which is preliminary data.</text>
</comment>
<dbReference type="CDD" id="cd00198">
    <property type="entry name" value="vWFA"/>
    <property type="match status" value="1"/>
</dbReference>
<accession>A0ABR2KP17</accession>
<dbReference type="Proteomes" id="UP001470230">
    <property type="component" value="Unassembled WGS sequence"/>
</dbReference>
<protein>
    <recommendedName>
        <fullName evidence="1">UBC core domain-containing protein</fullName>
    </recommendedName>
</protein>
<organism evidence="2 3">
    <name type="scientific">Tritrichomonas musculus</name>
    <dbReference type="NCBI Taxonomy" id="1915356"/>
    <lineage>
        <taxon>Eukaryota</taxon>
        <taxon>Metamonada</taxon>
        <taxon>Parabasalia</taxon>
        <taxon>Tritrichomonadida</taxon>
        <taxon>Tritrichomonadidae</taxon>
        <taxon>Tritrichomonas</taxon>
    </lineage>
</organism>
<proteinExistence type="predicted"/>
<keyword evidence="3" id="KW-1185">Reference proteome</keyword>
<dbReference type="InterPro" id="IPR050113">
    <property type="entry name" value="Ub_conjugating_enzyme"/>
</dbReference>
<dbReference type="InterPro" id="IPR036465">
    <property type="entry name" value="vWFA_dom_sf"/>
</dbReference>
<sequence length="939" mass="105858">MNQPQKSVVTNVHDLKIFDEISPDIRPLPAKNKYRFFSTGSPEMLFEGIDVDLDMSYNPIQCKNYLMGELQKKVKTTNMDLIVYLAGGIPFLGGTLADIYPDSAGPHVRRYIYGILTRKVSDKDLNGIRYGPCNVSNETDKILLSPLCDSSQQGLCDMACLLGYLNNDGTKSDKLLKSSAALVRFPPLITSLNRLIDRNDVTGRDIITICSTFHTFFSHLIISVTPPEKIFEYALRCCNMITHIQNIPIQLPINTVDLTPGKSDPNLQFLRNLRQPPITYFWKNDSGEGFNFVKAEPFDPKAIEDANKGFVSFTPLAPLSVRVIRGCTIIKGKDHTYLYVSDSASRDIKSQNMVNIFDPLTGKIQPYDLEKFAEDAGNGKAEEVANLIDPEQVQQVIFVCFDTSGSMLNPLAGKKDKNKPAPAIPDTPRYVIATQCLTSFANKTYGYRIPCLLGLIAFNDKIKTRCQLSPLVPDFELKGLSGIVMGGVTHLWDALLKAYDDIIEFTTDSEGHPKFPNAINRLIVISDGADVESTHNFLQVAQKLFKKQLIVDSIIVSLREKCKELAVISHLTGGIAFRVDDVFKGLRLFEESAFLNAKERKQSMKPIIPGDRNTFLSKLTADKITQDFLDNAVKNVVFDDGCKSNILEKVAGKPKLSTPEYVCFVNRAEQVPDPRKRRIIRELRNAAQVMNPEDKNNRYDRDVMVYPIHGFLDIWEVFIRAPDGDPYLGKWFKLVVTFPPLYPVEAPVFRFVSIPYHLNVSSEGRVCMDIIEKNYISSKPVIDIIQEIKLNLMLPNVESAAQVDIDILYNHPDGMEEYERLAKESAQNVGKDNYEDFIQGCYINKDVDPNFTVEFDRSNPPPYMRSVISGRVYKDPVDIGGGRLYERNELKQLVSSNINPLCRHNGKPIELTIEQIDKLPTAELKGINEYINYVDNYDI</sequence>
<dbReference type="SUPFAM" id="SSF54495">
    <property type="entry name" value="UBC-like"/>
    <property type="match status" value="1"/>
</dbReference>
<dbReference type="EMBL" id="JAPFFF010000004">
    <property type="protein sequence ID" value="KAK8892506.1"/>
    <property type="molecule type" value="Genomic_DNA"/>
</dbReference>
<dbReference type="Gene3D" id="3.40.50.410">
    <property type="entry name" value="von Willebrand factor, type A domain"/>
    <property type="match status" value="1"/>
</dbReference>
<dbReference type="CDD" id="cd00195">
    <property type="entry name" value="UBCc_UEV"/>
    <property type="match status" value="1"/>
</dbReference>
<name>A0ABR2KP17_9EUKA</name>
<dbReference type="Gene3D" id="3.10.110.10">
    <property type="entry name" value="Ubiquitin Conjugating Enzyme"/>
    <property type="match status" value="1"/>
</dbReference>
<dbReference type="InterPro" id="IPR000608">
    <property type="entry name" value="UBC"/>
</dbReference>
<dbReference type="PROSITE" id="PS50127">
    <property type="entry name" value="UBC_2"/>
    <property type="match status" value="1"/>
</dbReference>
<dbReference type="SUPFAM" id="SSF53300">
    <property type="entry name" value="vWA-like"/>
    <property type="match status" value="1"/>
</dbReference>
<reference evidence="2 3" key="1">
    <citation type="submission" date="2024-04" db="EMBL/GenBank/DDBJ databases">
        <title>Tritrichomonas musculus Genome.</title>
        <authorList>
            <person name="Alves-Ferreira E."/>
            <person name="Grigg M."/>
            <person name="Lorenzi H."/>
            <person name="Galac M."/>
        </authorList>
    </citation>
    <scope>NUCLEOTIDE SEQUENCE [LARGE SCALE GENOMIC DNA]</scope>
    <source>
        <strain evidence="2 3">EAF2021</strain>
    </source>
</reference>
<evidence type="ECO:0000313" key="2">
    <source>
        <dbReference type="EMBL" id="KAK8892506.1"/>
    </source>
</evidence>
<gene>
    <name evidence="2" type="ORF">M9Y10_029738</name>
</gene>
<dbReference type="PANTHER" id="PTHR24067">
    <property type="entry name" value="UBIQUITIN-CONJUGATING ENZYME E2"/>
    <property type="match status" value="1"/>
</dbReference>
<dbReference type="Pfam" id="PF00179">
    <property type="entry name" value="UQ_con"/>
    <property type="match status" value="1"/>
</dbReference>
<feature type="domain" description="UBC core" evidence="1">
    <location>
        <begin position="674"/>
        <end position="831"/>
    </location>
</feature>
<dbReference type="SMART" id="SM00212">
    <property type="entry name" value="UBCc"/>
    <property type="match status" value="1"/>
</dbReference>